<sequence length="272" mass="30602">MADEVVCPKPELEERCKPRCVKYLLEYEARSACAERIKNDESGEAHCTGQYFDYWRCVDKEERVFDREEVLGRDVASVFPTKAAKADLENRAQVFKALFGDDKRFVTESELREIQEATQRRDGADADDGPQKPLAEILREAKEKKEQAFQEGWREMKTGKNRPLTEDELQFFDTLAEAEALKRRRENEEEAAELDAFRRAREQEQARAGEPPSGRQDDGVMVKRRKALAAVVRAAPKAAAASHTGQDPDDSDPAPTLGGLLGGYSSSSEDEA</sequence>
<name>A0AAD9IF65_PROWI</name>
<keyword evidence="8" id="KW-0496">Mitochondrion</keyword>
<proteinExistence type="inferred from homology"/>
<feature type="compositionally biased region" description="Low complexity" evidence="14">
    <location>
        <begin position="228"/>
        <end position="241"/>
    </location>
</feature>
<feature type="compositionally biased region" description="Basic and acidic residues" evidence="14">
    <location>
        <begin position="195"/>
        <end position="207"/>
    </location>
</feature>
<evidence type="ECO:0000256" key="11">
    <source>
        <dbReference type="ARBA" id="ARBA00023242"/>
    </source>
</evidence>
<evidence type="ECO:0000256" key="10">
    <source>
        <dbReference type="ARBA" id="ARBA00023157"/>
    </source>
</evidence>
<keyword evidence="18" id="KW-1185">Reference proteome</keyword>
<keyword evidence="4" id="KW-0813">Transport</keyword>
<dbReference type="InterPro" id="IPR003422">
    <property type="entry name" value="Cyt_b-c1_6"/>
</dbReference>
<feature type="domain" description="Ubiquinol-cytochrome C reductase hinge" evidence="15">
    <location>
        <begin position="8"/>
        <end position="60"/>
    </location>
</feature>
<evidence type="ECO:0000256" key="13">
    <source>
        <dbReference type="ARBA" id="ARBA00076110"/>
    </source>
</evidence>
<dbReference type="Proteomes" id="UP001255856">
    <property type="component" value="Unassembled WGS sequence"/>
</dbReference>
<evidence type="ECO:0000256" key="14">
    <source>
        <dbReference type="SAM" id="MobiDB-lite"/>
    </source>
</evidence>
<organism evidence="17 18">
    <name type="scientific">Prototheca wickerhamii</name>
    <dbReference type="NCBI Taxonomy" id="3111"/>
    <lineage>
        <taxon>Eukaryota</taxon>
        <taxon>Viridiplantae</taxon>
        <taxon>Chlorophyta</taxon>
        <taxon>core chlorophytes</taxon>
        <taxon>Trebouxiophyceae</taxon>
        <taxon>Chlorellales</taxon>
        <taxon>Chlorellaceae</taxon>
        <taxon>Prototheca</taxon>
    </lineage>
</organism>
<dbReference type="Gene3D" id="1.10.287.20">
    <property type="entry name" value="Ubiquinol-cytochrome C reductase hinge domain"/>
    <property type="match status" value="1"/>
</dbReference>
<evidence type="ECO:0000259" key="16">
    <source>
        <dbReference type="Pfam" id="PF10187"/>
    </source>
</evidence>
<dbReference type="GO" id="GO:0005634">
    <property type="term" value="C:nucleus"/>
    <property type="evidence" value="ECO:0007669"/>
    <property type="project" value="UniProtKB-SubCell"/>
</dbReference>
<comment type="similarity">
    <text evidence="3">Belongs to the UQCRH/QCR6 family.</text>
</comment>
<dbReference type="InterPro" id="IPR019331">
    <property type="entry name" value="FAM192A/Fyv6_N"/>
</dbReference>
<protein>
    <recommendedName>
        <fullName evidence="13">Complex III subunit VI</fullName>
    </recommendedName>
    <alternativeName>
        <fullName evidence="12">Mitochondrial hinge protein</fullName>
    </alternativeName>
</protein>
<evidence type="ECO:0000256" key="4">
    <source>
        <dbReference type="ARBA" id="ARBA00022448"/>
    </source>
</evidence>
<evidence type="ECO:0000256" key="1">
    <source>
        <dbReference type="ARBA" id="ARBA00004123"/>
    </source>
</evidence>
<evidence type="ECO:0000256" key="8">
    <source>
        <dbReference type="ARBA" id="ARBA00023128"/>
    </source>
</evidence>
<dbReference type="PANTHER" id="PTHR15336">
    <property type="entry name" value="UBIQUINOL-CYTOCHROME C REDUCTASE COMPLEX 7.8 KDA PROTEIN"/>
    <property type="match status" value="1"/>
</dbReference>
<comment type="subcellular location">
    <subcellularLocation>
        <location evidence="2">Mitochondrion inner membrane</location>
        <topology evidence="2">Peripheral membrane protein</topology>
        <orientation evidence="2">Intermembrane side</orientation>
    </subcellularLocation>
    <subcellularLocation>
        <location evidence="1">Nucleus</location>
    </subcellularLocation>
</comment>
<dbReference type="GO" id="GO:0006122">
    <property type="term" value="P:mitochondrial electron transport, ubiquinol to cytochrome c"/>
    <property type="evidence" value="ECO:0007669"/>
    <property type="project" value="InterPro"/>
</dbReference>
<dbReference type="InterPro" id="IPR023184">
    <property type="entry name" value="Ubol_cytC_Rdtase_hinge_dom"/>
</dbReference>
<evidence type="ECO:0000256" key="7">
    <source>
        <dbReference type="ARBA" id="ARBA00022982"/>
    </source>
</evidence>
<keyword evidence="5" id="KW-0679">Respiratory chain</keyword>
<accession>A0AAD9IF65</accession>
<dbReference type="AlphaFoldDB" id="A0AAD9IF65"/>
<evidence type="ECO:0000259" key="15">
    <source>
        <dbReference type="Pfam" id="PF02320"/>
    </source>
</evidence>
<evidence type="ECO:0000256" key="3">
    <source>
        <dbReference type="ARBA" id="ARBA00006498"/>
    </source>
</evidence>
<gene>
    <name evidence="17" type="ORF">QBZ16_004905</name>
</gene>
<reference evidence="17" key="1">
    <citation type="submission" date="2021-01" db="EMBL/GenBank/DDBJ databases">
        <authorList>
            <person name="Eckstrom K.M.E."/>
        </authorList>
    </citation>
    <scope>NUCLEOTIDE SEQUENCE</scope>
    <source>
        <strain evidence="17">UVCC 0001</strain>
    </source>
</reference>
<evidence type="ECO:0000256" key="6">
    <source>
        <dbReference type="ARBA" id="ARBA00022792"/>
    </source>
</evidence>
<evidence type="ECO:0000256" key="2">
    <source>
        <dbReference type="ARBA" id="ARBA00004137"/>
    </source>
</evidence>
<dbReference type="EMBL" id="JASFZW010000007">
    <property type="protein sequence ID" value="KAK2077271.1"/>
    <property type="molecule type" value="Genomic_DNA"/>
</dbReference>
<dbReference type="InterPro" id="IPR036811">
    <property type="entry name" value="Ubol_cytC_Rdtase_hinge_dom_sf"/>
</dbReference>
<dbReference type="SUPFAM" id="SSF81531">
    <property type="entry name" value="Non-heme 11 kDa protein of cytochrome bc1 complex (Ubiquinol-cytochrome c reductase)"/>
    <property type="match status" value="1"/>
</dbReference>
<dbReference type="Pfam" id="PF02320">
    <property type="entry name" value="UCR_hinge"/>
    <property type="match status" value="1"/>
</dbReference>
<evidence type="ECO:0000313" key="18">
    <source>
        <dbReference type="Proteomes" id="UP001255856"/>
    </source>
</evidence>
<feature type="region of interest" description="Disordered" evidence="14">
    <location>
        <begin position="182"/>
        <end position="272"/>
    </location>
</feature>
<dbReference type="PANTHER" id="PTHR15336:SF0">
    <property type="entry name" value="CYTOCHROME B-C1 COMPLEX SUBUNIT 6, MITOCHONDRIAL"/>
    <property type="match status" value="1"/>
</dbReference>
<keyword evidence="6" id="KW-0999">Mitochondrion inner membrane</keyword>
<evidence type="ECO:0000313" key="17">
    <source>
        <dbReference type="EMBL" id="KAK2077271.1"/>
    </source>
</evidence>
<dbReference type="GO" id="GO:0005743">
    <property type="term" value="C:mitochondrial inner membrane"/>
    <property type="evidence" value="ECO:0007669"/>
    <property type="project" value="UniProtKB-SubCell"/>
</dbReference>
<keyword evidence="9" id="KW-0472">Membrane</keyword>
<comment type="caution">
    <text evidence="17">The sequence shown here is derived from an EMBL/GenBank/DDBJ whole genome shotgun (WGS) entry which is preliminary data.</text>
</comment>
<dbReference type="FunFam" id="1.10.287.20:FF:000001">
    <property type="entry name" value="Cytochrome b-c1 complex subunit 6"/>
    <property type="match status" value="1"/>
</dbReference>
<feature type="domain" description="FAM192A/Fyv6 N-terminal" evidence="16">
    <location>
        <begin position="113"/>
        <end position="198"/>
    </location>
</feature>
<evidence type="ECO:0000256" key="5">
    <source>
        <dbReference type="ARBA" id="ARBA00022660"/>
    </source>
</evidence>
<feature type="compositionally biased region" description="Low complexity" evidence="14">
    <location>
        <begin position="263"/>
        <end position="272"/>
    </location>
</feature>
<dbReference type="Pfam" id="PF10187">
    <property type="entry name" value="FAM192A_Fyv6_N"/>
    <property type="match status" value="1"/>
</dbReference>
<evidence type="ECO:0000256" key="9">
    <source>
        <dbReference type="ARBA" id="ARBA00023136"/>
    </source>
</evidence>
<keyword evidence="7" id="KW-0249">Electron transport</keyword>
<keyword evidence="11" id="KW-0539">Nucleus</keyword>
<evidence type="ECO:0000256" key="12">
    <source>
        <dbReference type="ARBA" id="ARBA00044364"/>
    </source>
</evidence>
<keyword evidence="10" id="KW-1015">Disulfide bond</keyword>